<dbReference type="OrthoDB" id="1738954at2759"/>
<dbReference type="Pfam" id="PF03607">
    <property type="entry name" value="DCX"/>
    <property type="match status" value="2"/>
</dbReference>
<feature type="domain" description="Doublecortin" evidence="3">
    <location>
        <begin position="17"/>
        <end position="100"/>
    </location>
</feature>
<dbReference type="GO" id="GO:0005874">
    <property type="term" value="C:microtubule"/>
    <property type="evidence" value="ECO:0007669"/>
    <property type="project" value="TreeGrafter"/>
</dbReference>
<feature type="domain" description="Doublecortin" evidence="3">
    <location>
        <begin position="137"/>
        <end position="219"/>
    </location>
</feature>
<feature type="compositionally biased region" description="Polar residues" evidence="2">
    <location>
        <begin position="344"/>
        <end position="353"/>
    </location>
</feature>
<dbReference type="GO" id="GO:0005815">
    <property type="term" value="C:microtubule organizing center"/>
    <property type="evidence" value="ECO:0007669"/>
    <property type="project" value="TreeGrafter"/>
</dbReference>
<name>A0A6J2V4K0_CHACN</name>
<dbReference type="Gene3D" id="3.10.20.230">
    <property type="entry name" value="Doublecortin domain"/>
    <property type="match status" value="2"/>
</dbReference>
<evidence type="ECO:0000259" key="3">
    <source>
        <dbReference type="PROSITE" id="PS50309"/>
    </source>
</evidence>
<dbReference type="GO" id="GO:0035556">
    <property type="term" value="P:intracellular signal transduction"/>
    <property type="evidence" value="ECO:0007669"/>
    <property type="project" value="InterPro"/>
</dbReference>
<dbReference type="FunFam" id="3.10.20.230:FF:000011">
    <property type="entry name" value="Doublecortin domain containing 2B"/>
    <property type="match status" value="1"/>
</dbReference>
<dbReference type="CDD" id="cd17071">
    <property type="entry name" value="DCX1_DCDC2_like"/>
    <property type="match status" value="1"/>
</dbReference>
<dbReference type="InterPro" id="IPR036572">
    <property type="entry name" value="Doublecortin_dom_sf"/>
</dbReference>
<dbReference type="InterPro" id="IPR003533">
    <property type="entry name" value="Doublecortin_dom"/>
</dbReference>
<feature type="compositionally biased region" description="Basic and acidic residues" evidence="2">
    <location>
        <begin position="365"/>
        <end position="381"/>
    </location>
</feature>
<keyword evidence="1" id="KW-0677">Repeat</keyword>
<sequence>MTGFSGQFYRSHPCPVKTVVIFRNGDAFFPGRRLVVNPRQLSTFDSFLNTVTFLVEAPFGAVRNVYTPREGHRVLSLESLQHGEKYVVAGAERFKRLDYSQITLRKPNQKKSEEIKPVVHSRIIAPARWKKFGHESCAINVFTNGDILVPPVRILIPKFTLRSWEKVLAMVTEKVQLRTGAVRRLCRLDGTPIHSSTELEHNQYYVATGLERFRLLPYFHWVPRMGQSEDVGLGVYGNFFPQLKKKNKHVGDAGTVLTTTAGEKEMTPAEEIPQDRRVKVDSPIDQVEARAEEEEQAPSGLPPLKSDSITSGIKGGCLGLNMLMCTCSDRQKGSTDSRHLVPLSTQPVVQQPNGGRPGPVAAEPTKTRTEPKPKVREREQTVPRTADFQQFFHTPPH</sequence>
<gene>
    <name evidence="5" type="primary">LOC115809247</name>
</gene>
<keyword evidence="4" id="KW-1185">Reference proteome</keyword>
<feature type="region of interest" description="Disordered" evidence="2">
    <location>
        <begin position="344"/>
        <end position="397"/>
    </location>
</feature>
<evidence type="ECO:0000313" key="5">
    <source>
        <dbReference type="RefSeq" id="XP_030626687.1"/>
    </source>
</evidence>
<dbReference type="AlphaFoldDB" id="A0A6J2V4K0"/>
<evidence type="ECO:0000313" key="4">
    <source>
        <dbReference type="Proteomes" id="UP000504632"/>
    </source>
</evidence>
<dbReference type="RefSeq" id="XP_030626687.1">
    <property type="nucleotide sequence ID" value="XM_030770827.1"/>
</dbReference>
<dbReference type="PANTHER" id="PTHR23004">
    <property type="entry name" value="DOUBLECORTIN DOMAIN CONTAINING 2"/>
    <property type="match status" value="1"/>
</dbReference>
<dbReference type="PROSITE" id="PS50309">
    <property type="entry name" value="DC"/>
    <property type="match status" value="2"/>
</dbReference>
<feature type="compositionally biased region" description="Polar residues" evidence="2">
    <location>
        <begin position="387"/>
        <end position="397"/>
    </location>
</feature>
<dbReference type="Proteomes" id="UP000504632">
    <property type="component" value="Chromosome 4"/>
</dbReference>
<accession>A0A6J2V4K0</accession>
<proteinExistence type="predicted"/>
<dbReference type="GeneID" id="115809247"/>
<dbReference type="FunFam" id="3.10.20.230:FF:000004">
    <property type="entry name" value="Doublecortin domain containing 2"/>
    <property type="match status" value="1"/>
</dbReference>
<organism evidence="4 5">
    <name type="scientific">Chanos chanos</name>
    <name type="common">Milkfish</name>
    <name type="synonym">Mugil chanos</name>
    <dbReference type="NCBI Taxonomy" id="29144"/>
    <lineage>
        <taxon>Eukaryota</taxon>
        <taxon>Metazoa</taxon>
        <taxon>Chordata</taxon>
        <taxon>Craniata</taxon>
        <taxon>Vertebrata</taxon>
        <taxon>Euteleostomi</taxon>
        <taxon>Actinopterygii</taxon>
        <taxon>Neopterygii</taxon>
        <taxon>Teleostei</taxon>
        <taxon>Ostariophysi</taxon>
        <taxon>Gonorynchiformes</taxon>
        <taxon>Chanidae</taxon>
        <taxon>Chanos</taxon>
    </lineage>
</organism>
<dbReference type="PANTHER" id="PTHR23004:SF9">
    <property type="entry name" value="DOUBLECORTIN DOMAIN-CONTAINING PROTEIN 2C"/>
    <property type="match status" value="1"/>
</dbReference>
<dbReference type="InParanoid" id="A0A6J2V4K0"/>
<evidence type="ECO:0000256" key="2">
    <source>
        <dbReference type="SAM" id="MobiDB-lite"/>
    </source>
</evidence>
<protein>
    <submittedName>
        <fullName evidence="5">Doublecortin domain-containing protein 2C-like</fullName>
    </submittedName>
</protein>
<dbReference type="SUPFAM" id="SSF89837">
    <property type="entry name" value="Doublecortin (DC)"/>
    <property type="match status" value="2"/>
</dbReference>
<reference evidence="5" key="1">
    <citation type="submission" date="2025-08" db="UniProtKB">
        <authorList>
            <consortium name="RefSeq"/>
        </authorList>
    </citation>
    <scope>IDENTIFICATION</scope>
</reference>
<evidence type="ECO:0000256" key="1">
    <source>
        <dbReference type="ARBA" id="ARBA00022737"/>
    </source>
</evidence>
<feature type="region of interest" description="Disordered" evidence="2">
    <location>
        <begin position="289"/>
        <end position="310"/>
    </location>
</feature>
<dbReference type="SMART" id="SM00537">
    <property type="entry name" value="DCX"/>
    <property type="match status" value="2"/>
</dbReference>